<keyword evidence="3" id="KW-1185">Reference proteome</keyword>
<accession>A0A1B0EZ57</accession>
<dbReference type="AlphaFoldDB" id="A0A1B0EZ57"/>
<dbReference type="EnsemblMetazoa" id="PPAI006543-RA">
    <property type="protein sequence ID" value="PPAI006543-PA"/>
    <property type="gene ID" value="PPAI006543"/>
</dbReference>
<feature type="region of interest" description="Disordered" evidence="1">
    <location>
        <begin position="179"/>
        <end position="242"/>
    </location>
</feature>
<proteinExistence type="predicted"/>
<dbReference type="VEuPathDB" id="VectorBase:PPAPM1_004104"/>
<protein>
    <submittedName>
        <fullName evidence="2">Uncharacterized protein</fullName>
    </submittedName>
</protein>
<reference evidence="2" key="1">
    <citation type="submission" date="2022-08" db="UniProtKB">
        <authorList>
            <consortium name="EnsemblMetazoa"/>
        </authorList>
    </citation>
    <scope>IDENTIFICATION</scope>
    <source>
        <strain evidence="2">Israel</strain>
    </source>
</reference>
<name>A0A1B0EZ57_PHLPP</name>
<evidence type="ECO:0000256" key="1">
    <source>
        <dbReference type="SAM" id="MobiDB-lite"/>
    </source>
</evidence>
<organism evidence="2 3">
    <name type="scientific">Phlebotomus papatasi</name>
    <name type="common">Sandfly</name>
    <dbReference type="NCBI Taxonomy" id="29031"/>
    <lineage>
        <taxon>Eukaryota</taxon>
        <taxon>Metazoa</taxon>
        <taxon>Ecdysozoa</taxon>
        <taxon>Arthropoda</taxon>
        <taxon>Hexapoda</taxon>
        <taxon>Insecta</taxon>
        <taxon>Pterygota</taxon>
        <taxon>Neoptera</taxon>
        <taxon>Endopterygota</taxon>
        <taxon>Diptera</taxon>
        <taxon>Nematocera</taxon>
        <taxon>Psychodoidea</taxon>
        <taxon>Psychodidae</taxon>
        <taxon>Phlebotomus</taxon>
        <taxon>Phlebotomus</taxon>
    </lineage>
</organism>
<evidence type="ECO:0000313" key="3">
    <source>
        <dbReference type="Proteomes" id="UP000092462"/>
    </source>
</evidence>
<feature type="region of interest" description="Disordered" evidence="1">
    <location>
        <begin position="83"/>
        <end position="141"/>
    </location>
</feature>
<dbReference type="VEuPathDB" id="VectorBase:PPAI006543"/>
<evidence type="ECO:0000313" key="2">
    <source>
        <dbReference type="EnsemblMetazoa" id="PPAI006543-PA"/>
    </source>
</evidence>
<dbReference type="Proteomes" id="UP000092462">
    <property type="component" value="Unassembled WGS sequence"/>
</dbReference>
<dbReference type="EMBL" id="AJVK01015034">
    <property type="status" value="NOT_ANNOTATED_CDS"/>
    <property type="molecule type" value="Genomic_DNA"/>
</dbReference>
<sequence>MDGKSYGGSFDFDPKVTSFDETCSNLTNLHFVNSNNERIFAESKYNQQNQTQRGQQSSSYGSRLYDHELVYQPWRCNRSPIMDYGPKTKVTPKRDSSLPPYHSQTPSSMSRSEQDSSESCTGGHQQHSRKVKCPGEKSNSLDDEICSRRSDMYSSCIESSNSSAGMKNCQMMTDNKCSNAKIEPPANRNDSVDDDTGRGDLQDKSLLSPARANYRSKSLPKSFMRNSHTKKSTGSRPTKLVS</sequence>
<dbReference type="EMBL" id="AJVK01015035">
    <property type="status" value="NOT_ANNOTATED_CDS"/>
    <property type="molecule type" value="Genomic_DNA"/>
</dbReference>